<sequence length="373" mass="42936">MLQSSKFVVTCKNGILAYVSYAQGLQTRSYTHQHVGGKAELSTGLAVVPSKKDICEAFLGKVPNKFQGDWIEIKKQNRIRCQSMVACFCYNRGPGGDYHFYVLEWNHGPSYVELPNQLEDIRLLLAQRSKADLIVYAMVEMHESDQVMRPFGWRQQISPPRRNMDELHNTRGKPYLLSIEVSSRQIRQKSERRRPQQCRSKRCHMSSLSSTLTEQASPMSTPHPNQFTLLIPVHFTNLVFFFAITTLHTTAHPYFYLSRRYIFRGTNVLYILHPHVDVDFDTNIEPDVDACPITDAETDPIINASDDGLVIADILRFYDTLRTAPHSSTEESDKDEDKVKGGDEDEDEDEHEVEVKTKKTMTMVTIQWKSRYH</sequence>
<dbReference type="AlphaFoldDB" id="A0A7J9BPE9"/>
<evidence type="ECO:0000256" key="1">
    <source>
        <dbReference type="SAM" id="MobiDB-lite"/>
    </source>
</evidence>
<accession>A0A7J9BPE9</accession>
<feature type="compositionally biased region" description="Basic residues" evidence="1">
    <location>
        <begin position="187"/>
        <end position="204"/>
    </location>
</feature>
<gene>
    <name evidence="2" type="ORF">Gogos_011480</name>
</gene>
<comment type="caution">
    <text evidence="2">The sequence shown here is derived from an EMBL/GenBank/DDBJ whole genome shotgun (WGS) entry which is preliminary data.</text>
</comment>
<keyword evidence="3" id="KW-1185">Reference proteome</keyword>
<feature type="region of interest" description="Disordered" evidence="1">
    <location>
        <begin position="325"/>
        <end position="357"/>
    </location>
</feature>
<reference evidence="2 3" key="1">
    <citation type="journal article" date="2019" name="Genome Biol. Evol.">
        <title>Insights into the evolution of the New World diploid cottons (Gossypium, subgenus Houzingenia) based on genome sequencing.</title>
        <authorList>
            <person name="Grover C.E."/>
            <person name="Arick M.A. 2nd"/>
            <person name="Thrash A."/>
            <person name="Conover J.L."/>
            <person name="Sanders W.S."/>
            <person name="Peterson D.G."/>
            <person name="Frelichowski J.E."/>
            <person name="Scheffler J.A."/>
            <person name="Scheffler B.E."/>
            <person name="Wendel J.F."/>
        </authorList>
    </citation>
    <scope>NUCLEOTIDE SEQUENCE [LARGE SCALE GENOMIC DNA]</scope>
    <source>
        <strain evidence="2">5</strain>
        <tissue evidence="2">Leaf</tissue>
    </source>
</reference>
<organism evidence="2 3">
    <name type="scientific">Gossypium gossypioides</name>
    <name type="common">Mexican cotton</name>
    <name type="synonym">Selera gossypioides</name>
    <dbReference type="NCBI Taxonomy" id="34282"/>
    <lineage>
        <taxon>Eukaryota</taxon>
        <taxon>Viridiplantae</taxon>
        <taxon>Streptophyta</taxon>
        <taxon>Embryophyta</taxon>
        <taxon>Tracheophyta</taxon>
        <taxon>Spermatophyta</taxon>
        <taxon>Magnoliopsida</taxon>
        <taxon>eudicotyledons</taxon>
        <taxon>Gunneridae</taxon>
        <taxon>Pentapetalae</taxon>
        <taxon>rosids</taxon>
        <taxon>malvids</taxon>
        <taxon>Malvales</taxon>
        <taxon>Malvaceae</taxon>
        <taxon>Malvoideae</taxon>
        <taxon>Gossypium</taxon>
    </lineage>
</organism>
<name>A0A7J9BPE9_GOSGO</name>
<feature type="compositionally biased region" description="Polar residues" evidence="1">
    <location>
        <begin position="206"/>
        <end position="220"/>
    </location>
</feature>
<dbReference type="EMBL" id="JABEZY010000005">
    <property type="protein sequence ID" value="MBA0738068.1"/>
    <property type="molecule type" value="Genomic_DNA"/>
</dbReference>
<feature type="compositionally biased region" description="Acidic residues" evidence="1">
    <location>
        <begin position="343"/>
        <end position="352"/>
    </location>
</feature>
<protein>
    <submittedName>
        <fullName evidence="2">Uncharacterized protein</fullName>
    </submittedName>
</protein>
<dbReference type="Proteomes" id="UP000593579">
    <property type="component" value="Unassembled WGS sequence"/>
</dbReference>
<proteinExistence type="predicted"/>
<evidence type="ECO:0000313" key="3">
    <source>
        <dbReference type="Proteomes" id="UP000593579"/>
    </source>
</evidence>
<feature type="compositionally biased region" description="Basic and acidic residues" evidence="1">
    <location>
        <begin position="328"/>
        <end position="342"/>
    </location>
</feature>
<evidence type="ECO:0000313" key="2">
    <source>
        <dbReference type="EMBL" id="MBA0738068.1"/>
    </source>
</evidence>
<feature type="region of interest" description="Disordered" evidence="1">
    <location>
        <begin position="187"/>
        <end position="220"/>
    </location>
</feature>